<dbReference type="PANTHER" id="PTHR36932:SF1">
    <property type="entry name" value="CAPSULAR POLYSACCHARIDE BIOSYNTHESIS PROTEIN"/>
    <property type="match status" value="1"/>
</dbReference>
<proteinExistence type="predicted"/>
<dbReference type="SUPFAM" id="SSF56801">
    <property type="entry name" value="Acetyl-CoA synthetase-like"/>
    <property type="match status" value="1"/>
</dbReference>
<accession>A0A2M7H3D6</accession>
<dbReference type="Pfam" id="PF02195">
    <property type="entry name" value="ParB_N"/>
    <property type="match status" value="1"/>
</dbReference>
<evidence type="ECO:0000313" key="2">
    <source>
        <dbReference type="EMBL" id="PIW36748.1"/>
    </source>
</evidence>
<evidence type="ECO:0000313" key="3">
    <source>
        <dbReference type="Proteomes" id="UP000230292"/>
    </source>
</evidence>
<protein>
    <recommendedName>
        <fullName evidence="1">ParB-like N-terminal domain-containing protein</fullName>
    </recommendedName>
</protein>
<dbReference type="EMBL" id="PFGC01000041">
    <property type="protein sequence ID" value="PIW36748.1"/>
    <property type="molecule type" value="Genomic_DNA"/>
</dbReference>
<dbReference type="Proteomes" id="UP000230292">
    <property type="component" value="Unassembled WGS sequence"/>
</dbReference>
<name>A0A2M7H3D6_9BACT</name>
<reference evidence="2 3" key="1">
    <citation type="submission" date="2017-09" db="EMBL/GenBank/DDBJ databases">
        <title>Depth-based differentiation of microbial function through sediment-hosted aquifers and enrichment of novel symbionts in the deep terrestrial subsurface.</title>
        <authorList>
            <person name="Probst A.J."/>
            <person name="Ladd B."/>
            <person name="Jarett J.K."/>
            <person name="Geller-Mcgrath D.E."/>
            <person name="Sieber C.M."/>
            <person name="Emerson J.B."/>
            <person name="Anantharaman K."/>
            <person name="Thomas B.C."/>
            <person name="Malmstrom R."/>
            <person name="Stieglmeier M."/>
            <person name="Klingl A."/>
            <person name="Woyke T."/>
            <person name="Ryan C.M."/>
            <person name="Banfield J.F."/>
        </authorList>
    </citation>
    <scope>NUCLEOTIDE SEQUENCE [LARGE SCALE GENOMIC DNA]</scope>
    <source>
        <strain evidence="2">CG15_BIG_FIL_POST_REV_8_21_14_020_45_12</strain>
    </source>
</reference>
<comment type="caution">
    <text evidence="2">The sequence shown here is derived from an EMBL/GenBank/DDBJ whole genome shotgun (WGS) entry which is preliminary data.</text>
</comment>
<dbReference type="AlphaFoldDB" id="A0A2M7H3D6"/>
<dbReference type="InterPro" id="IPR053158">
    <property type="entry name" value="CapK_Type1_Caps_Biosynth"/>
</dbReference>
<evidence type="ECO:0000259" key="1">
    <source>
        <dbReference type="SMART" id="SM00470"/>
    </source>
</evidence>
<dbReference type="InterPro" id="IPR042099">
    <property type="entry name" value="ANL_N_sf"/>
</dbReference>
<feature type="domain" description="ParB-like N-terminal" evidence="1">
    <location>
        <begin position="462"/>
        <end position="551"/>
    </location>
</feature>
<dbReference type="CDD" id="cd16400">
    <property type="entry name" value="ParB_Srx_like_nuclease"/>
    <property type="match status" value="1"/>
</dbReference>
<dbReference type="Gene3D" id="3.40.50.12780">
    <property type="entry name" value="N-terminal domain of ligase-like"/>
    <property type="match status" value="1"/>
</dbReference>
<dbReference type="SUPFAM" id="SSF110849">
    <property type="entry name" value="ParB/Sulfiredoxin"/>
    <property type="match status" value="1"/>
</dbReference>
<dbReference type="Gene3D" id="3.90.1530.10">
    <property type="entry name" value="Conserved hypothetical protein from pyrococcus furiosus pfu- 392566-001, ParB domain"/>
    <property type="match status" value="1"/>
</dbReference>
<dbReference type="SMART" id="SM00470">
    <property type="entry name" value="ParB"/>
    <property type="match status" value="1"/>
</dbReference>
<dbReference type="InterPro" id="IPR036086">
    <property type="entry name" value="ParB/Sulfiredoxin_sf"/>
</dbReference>
<gene>
    <name evidence="2" type="ORF">COW24_03625</name>
</gene>
<sequence>MKKGDLTHKFFLAALRLGQPRVYKYYRFYDKTQWYDQAALRDLELKRLQEIVTFAYEHTVFYKNKFTKAGVKPSDLKSLEDIQKFPLTTKEELKDALKAGEVGSSEEKIVMLKTTGSSGVPFIFPINEDGKAERMGGFLRTIEWYGHFLGARNARFWRTGTKDAKSTLLQNVFGRRLELSIYNVEDPENSVLSPERVDQFLLQLNKFKPAVIDGYVSSFVYMAQYIIDHKIEAYSPESIVTGAEYLSNESRELIEKAFQCPVYNRYGGTEIGLMAHECAKKGMHIMSDKAYGEVVMPDGTTAPSGVLGDIVYTDFTDRALPFIRYKVGDRGIAEDPTAQCECGRSLPMFRSIEGRINDLMPLQDGTVLVTHLWFKLFREFEDKIRQFQVIQEDLDLFRVNVVLEYPEADLSELHDQVKQFVRGGTVHWEVVQSIVPGKGGKLRHTISEVPYELNANRDTVLRESPIEILDVASLKAHEEVDEDYVVQLAEEVSADNLVKKPLLVDAKTHTILDGHHRYRVAQRLGLKRLPAVTVDYMSTLIHLEPFRDDNLTKQMVLDYAGRGQLFPYKTTKHVFGEHHLPVIQCLPEANVPLDKLT</sequence>
<dbReference type="InterPro" id="IPR003115">
    <property type="entry name" value="ParB_N"/>
</dbReference>
<dbReference type="PANTHER" id="PTHR36932">
    <property type="entry name" value="CAPSULAR POLYSACCHARIDE BIOSYNTHESIS PROTEIN"/>
    <property type="match status" value="1"/>
</dbReference>
<organism evidence="2 3">
    <name type="scientific">Candidatus Kerfeldbacteria bacterium CG15_BIG_FIL_POST_REV_8_21_14_020_45_12</name>
    <dbReference type="NCBI Taxonomy" id="2014247"/>
    <lineage>
        <taxon>Bacteria</taxon>
        <taxon>Candidatus Kerfeldiibacteriota</taxon>
    </lineage>
</organism>